<evidence type="ECO:0000256" key="7">
    <source>
        <dbReference type="ARBA" id="ARBA00025526"/>
    </source>
</evidence>
<evidence type="ECO:0000256" key="3">
    <source>
        <dbReference type="ARBA" id="ARBA00022490"/>
    </source>
</evidence>
<accession>A0A4P5PI06</accession>
<dbReference type="NCBIfam" id="TIGR00475">
    <property type="entry name" value="selB"/>
    <property type="match status" value="1"/>
</dbReference>
<evidence type="ECO:0000256" key="8">
    <source>
        <dbReference type="ARBA" id="ARBA00031615"/>
    </source>
</evidence>
<comment type="function">
    <text evidence="7">Translation factor necessary for the incorporation of selenocysteine into proteins. It probably replaces EF-Tu for the insertion of selenocysteine directed by the UGA codon. SelB binds GTP and GDP.</text>
</comment>
<dbReference type="AlphaFoldDB" id="A0A4P5PI06"/>
<reference evidence="11" key="1">
    <citation type="submission" date="2019-02" db="EMBL/GenBank/DDBJ databases">
        <title>Draft genome sequence of Enterococcus sp. Gos25-1.</title>
        <authorList>
            <person name="Tanaka N."/>
            <person name="Shiwa Y."/>
            <person name="Fujita N."/>
        </authorList>
    </citation>
    <scope>NUCLEOTIDE SEQUENCE [LARGE SCALE GENOMIC DNA]</scope>
    <source>
        <strain evidence="11">Gos25-1</strain>
    </source>
</reference>
<dbReference type="PROSITE" id="PS51722">
    <property type="entry name" value="G_TR_2"/>
    <property type="match status" value="1"/>
</dbReference>
<dbReference type="Pfam" id="PF09106">
    <property type="entry name" value="WHD_2nd_SelB"/>
    <property type="match status" value="1"/>
</dbReference>
<dbReference type="SUPFAM" id="SSF46785">
    <property type="entry name" value="Winged helix' DNA-binding domain"/>
    <property type="match status" value="2"/>
</dbReference>
<dbReference type="RefSeq" id="WP_146621506.1">
    <property type="nucleotide sequence ID" value="NZ_BJCC01000008.1"/>
</dbReference>
<evidence type="ECO:0000259" key="9">
    <source>
        <dbReference type="PROSITE" id="PS51722"/>
    </source>
</evidence>
<dbReference type="GO" id="GO:0005829">
    <property type="term" value="C:cytosol"/>
    <property type="evidence" value="ECO:0007669"/>
    <property type="project" value="TreeGrafter"/>
</dbReference>
<keyword evidence="10" id="KW-0251">Elongation factor</keyword>
<dbReference type="CDD" id="cd04171">
    <property type="entry name" value="SelB"/>
    <property type="match status" value="1"/>
</dbReference>
<dbReference type="SUPFAM" id="SSF50465">
    <property type="entry name" value="EF-Tu/eEF-1alpha/eIF2-gamma C-terminal domain"/>
    <property type="match status" value="1"/>
</dbReference>
<dbReference type="InterPro" id="IPR015191">
    <property type="entry name" value="SelB_WHD4"/>
</dbReference>
<evidence type="ECO:0000313" key="11">
    <source>
        <dbReference type="Proteomes" id="UP000290567"/>
    </source>
</evidence>
<dbReference type="SUPFAM" id="SSF52540">
    <property type="entry name" value="P-loop containing nucleoside triphosphate hydrolases"/>
    <property type="match status" value="1"/>
</dbReference>
<evidence type="ECO:0000256" key="2">
    <source>
        <dbReference type="ARBA" id="ARBA00015953"/>
    </source>
</evidence>
<keyword evidence="5" id="KW-0648">Protein biosynthesis</keyword>
<dbReference type="InterPro" id="IPR057335">
    <property type="entry name" value="Beta-barrel_SelB"/>
</dbReference>
<dbReference type="Pfam" id="PF03144">
    <property type="entry name" value="GTP_EFTU_D2"/>
    <property type="match status" value="1"/>
</dbReference>
<dbReference type="Gene3D" id="1.10.10.2770">
    <property type="match status" value="1"/>
</dbReference>
<organism evidence="10 11">
    <name type="scientific">Enterococcus florum</name>
    <dbReference type="NCBI Taxonomy" id="2480627"/>
    <lineage>
        <taxon>Bacteria</taxon>
        <taxon>Bacillati</taxon>
        <taxon>Bacillota</taxon>
        <taxon>Bacilli</taxon>
        <taxon>Lactobacillales</taxon>
        <taxon>Enterococcaceae</taxon>
        <taxon>Enterococcus</taxon>
    </lineage>
</organism>
<dbReference type="InterPro" id="IPR031157">
    <property type="entry name" value="G_TR_CS"/>
</dbReference>
<dbReference type="Gene3D" id="1.10.10.10">
    <property type="entry name" value="Winged helix-like DNA-binding domain superfamily/Winged helix DNA-binding domain"/>
    <property type="match status" value="1"/>
</dbReference>
<dbReference type="PANTHER" id="PTHR43721:SF22">
    <property type="entry name" value="ELONGATION FACTOR TU, MITOCHONDRIAL"/>
    <property type="match status" value="1"/>
</dbReference>
<dbReference type="GO" id="GO:0003723">
    <property type="term" value="F:RNA binding"/>
    <property type="evidence" value="ECO:0007669"/>
    <property type="project" value="InterPro"/>
</dbReference>
<dbReference type="InterPro" id="IPR004161">
    <property type="entry name" value="EFTu-like_2"/>
</dbReference>
<sequence>MAHIVIGTAGHIDHGKTTLIKALTGIETDTTKEEKKRGMSINLGFAYLDLPNQQRVGIVDVPGHEKFIKNMVAGLPGINLVLLVIDAAEGIMPQTKEHIDILTLLGIQDFLVVLTKVDTVDPELKELVVEDIRDQLAETPLADAEILETDAVSGNGIKELLAAIQARSEELTETSSSGLARINIDRVFSVKGFGTVITGTLLDGKIKTGDELYVFPSKKKVRVRNIQVHEQDVQEAQAGQRTALNLANIATEELERGDVLAASENLKPTWMLDVKIKCLPEVEAGIGLWDRVRLLIGTREVMARTVPLGTEWIKPGTDGFLQLRLEEQVAVKERDHFILRTYSPMHTIAGGEVLDAAPHKHRRYKVEILESLRAKEAGSIEEVILDFMTNKKQPFTTLKELHEYLGQSQEELRPLLQTLAEEQQVLETKAGFLAESSYQKLQAKAETVLHDYHKKYRLRPGIPVEEFRSRMRDQLSEKELSALIRLLKEHGCIKEQQDKVAAVDFTVTFNKYQQAAKEKIEQTLSQNGYTPVKKEELFDLDKNAEEVLEALSGDSVIFLTHEYVLLAKTYWQAVKHLREYIQQHQQITLGDFRDITASSRKASMLILEYMDKQEITQRVDNYRILGASTETGE</sequence>
<dbReference type="CDD" id="cd15491">
    <property type="entry name" value="selB_III"/>
    <property type="match status" value="1"/>
</dbReference>
<dbReference type="InterPro" id="IPR050055">
    <property type="entry name" value="EF-Tu_GTPase"/>
</dbReference>
<dbReference type="PANTHER" id="PTHR43721">
    <property type="entry name" value="ELONGATION FACTOR TU-RELATED"/>
    <property type="match status" value="1"/>
</dbReference>
<dbReference type="InterPro" id="IPR004535">
    <property type="entry name" value="Transl_elong_SelB"/>
</dbReference>
<dbReference type="Proteomes" id="UP000290567">
    <property type="component" value="Unassembled WGS sequence"/>
</dbReference>
<dbReference type="SUPFAM" id="SSF50447">
    <property type="entry name" value="Translation proteins"/>
    <property type="match status" value="1"/>
</dbReference>
<comment type="caution">
    <text evidence="10">The sequence shown here is derived from an EMBL/GenBank/DDBJ whole genome shotgun (WGS) entry which is preliminary data.</text>
</comment>
<dbReference type="InterPro" id="IPR036388">
    <property type="entry name" value="WH-like_DNA-bd_sf"/>
</dbReference>
<keyword evidence="4" id="KW-0547">Nucleotide-binding</keyword>
<dbReference type="EMBL" id="BJCC01000008">
    <property type="protein sequence ID" value="GCF93023.1"/>
    <property type="molecule type" value="Genomic_DNA"/>
</dbReference>
<name>A0A4P5PI06_9ENTE</name>
<keyword evidence="6" id="KW-0342">GTP-binding</keyword>
<dbReference type="GO" id="GO:0005525">
    <property type="term" value="F:GTP binding"/>
    <property type="evidence" value="ECO:0007669"/>
    <property type="project" value="UniProtKB-KW"/>
</dbReference>
<evidence type="ECO:0000313" key="10">
    <source>
        <dbReference type="EMBL" id="GCF93023.1"/>
    </source>
</evidence>
<dbReference type="InterPro" id="IPR009001">
    <property type="entry name" value="Transl_elong_EF1A/Init_IF2_C"/>
</dbReference>
<keyword evidence="3" id="KW-0963">Cytoplasm</keyword>
<comment type="subcellular location">
    <subcellularLocation>
        <location evidence="1">Cytoplasm</location>
    </subcellularLocation>
</comment>
<dbReference type="GO" id="GO:0003746">
    <property type="term" value="F:translation elongation factor activity"/>
    <property type="evidence" value="ECO:0007669"/>
    <property type="project" value="UniProtKB-KW"/>
</dbReference>
<dbReference type="InterPro" id="IPR015190">
    <property type="entry name" value="Elong_fac_SelB-wing-hlx_typ-2"/>
</dbReference>
<evidence type="ECO:0000256" key="1">
    <source>
        <dbReference type="ARBA" id="ARBA00004496"/>
    </source>
</evidence>
<dbReference type="InterPro" id="IPR005225">
    <property type="entry name" value="Small_GTP-bd"/>
</dbReference>
<gene>
    <name evidence="10" type="primary">selB</name>
    <name evidence="10" type="ORF">NRIC_09140</name>
</gene>
<dbReference type="Pfam" id="PF09107">
    <property type="entry name" value="WHD_3rd_SelB"/>
    <property type="match status" value="1"/>
</dbReference>
<evidence type="ECO:0000256" key="6">
    <source>
        <dbReference type="ARBA" id="ARBA00023134"/>
    </source>
</evidence>
<dbReference type="InterPro" id="IPR036390">
    <property type="entry name" value="WH_DNA-bd_sf"/>
</dbReference>
<evidence type="ECO:0000256" key="4">
    <source>
        <dbReference type="ARBA" id="ARBA00022741"/>
    </source>
</evidence>
<dbReference type="Pfam" id="PF00009">
    <property type="entry name" value="GTP_EFTU"/>
    <property type="match status" value="1"/>
</dbReference>
<keyword evidence="11" id="KW-1185">Reference proteome</keyword>
<dbReference type="PROSITE" id="PS00301">
    <property type="entry name" value="G_TR_1"/>
    <property type="match status" value="1"/>
</dbReference>
<dbReference type="PRINTS" id="PR00315">
    <property type="entry name" value="ELONGATNFCT"/>
</dbReference>
<evidence type="ECO:0000256" key="5">
    <source>
        <dbReference type="ARBA" id="ARBA00022917"/>
    </source>
</evidence>
<dbReference type="OrthoDB" id="9804504at2"/>
<protein>
    <recommendedName>
        <fullName evidence="2">Selenocysteine-specific elongation factor</fullName>
    </recommendedName>
    <alternativeName>
        <fullName evidence="8">SelB translation factor</fullName>
    </alternativeName>
</protein>
<dbReference type="Gene3D" id="3.40.50.300">
    <property type="entry name" value="P-loop containing nucleotide triphosphate hydrolases"/>
    <property type="match status" value="1"/>
</dbReference>
<feature type="domain" description="Tr-type G" evidence="9">
    <location>
        <begin position="1"/>
        <end position="172"/>
    </location>
</feature>
<dbReference type="NCBIfam" id="TIGR00231">
    <property type="entry name" value="small_GTP"/>
    <property type="match status" value="1"/>
</dbReference>
<dbReference type="Pfam" id="PF25461">
    <property type="entry name" value="Beta-barrel_SelB"/>
    <property type="match status" value="1"/>
</dbReference>
<dbReference type="InterPro" id="IPR027417">
    <property type="entry name" value="P-loop_NTPase"/>
</dbReference>
<proteinExistence type="predicted"/>
<dbReference type="Gene3D" id="2.40.30.10">
    <property type="entry name" value="Translation factors"/>
    <property type="match status" value="1"/>
</dbReference>
<dbReference type="InterPro" id="IPR009000">
    <property type="entry name" value="Transl_B-barrel_sf"/>
</dbReference>
<dbReference type="GO" id="GO:0001514">
    <property type="term" value="P:selenocysteine incorporation"/>
    <property type="evidence" value="ECO:0007669"/>
    <property type="project" value="InterPro"/>
</dbReference>
<dbReference type="GO" id="GO:0003924">
    <property type="term" value="F:GTPase activity"/>
    <property type="evidence" value="ECO:0007669"/>
    <property type="project" value="InterPro"/>
</dbReference>
<dbReference type="InterPro" id="IPR000795">
    <property type="entry name" value="T_Tr_GTP-bd_dom"/>
</dbReference>
<dbReference type="CDD" id="cd03696">
    <property type="entry name" value="SelB_II"/>
    <property type="match status" value="1"/>
</dbReference>